<feature type="compositionally biased region" description="Polar residues" evidence="1">
    <location>
        <begin position="51"/>
        <end position="64"/>
    </location>
</feature>
<feature type="region of interest" description="Disordered" evidence="1">
    <location>
        <begin position="48"/>
        <end position="72"/>
    </location>
</feature>
<dbReference type="Proteomes" id="UP000030687">
    <property type="component" value="Unassembled WGS sequence"/>
</dbReference>
<evidence type="ECO:0000313" key="2">
    <source>
        <dbReference type="EMBL" id="ESR55837.1"/>
    </source>
</evidence>
<dbReference type="AlphaFoldDB" id="V4TQY0"/>
<dbReference type="EMBL" id="KI536661">
    <property type="protein sequence ID" value="ESR55837.1"/>
    <property type="molecule type" value="Genomic_DNA"/>
</dbReference>
<dbReference type="InterPro" id="IPR008507">
    <property type="entry name" value="DUF789"/>
</dbReference>
<evidence type="ECO:0000313" key="3">
    <source>
        <dbReference type="Proteomes" id="UP000030687"/>
    </source>
</evidence>
<sequence length="108" mass="12118">QSAEDSDGEYYRDSSSDGSSDYEVEKGSKFSRVRQGRYHLTNDDPCRIGSLSISDENSTMQEGFSSDDSEVGSSRGHLLFQYLEQDTPYSREPLADKASYLSISVFFD</sequence>
<evidence type="ECO:0000256" key="1">
    <source>
        <dbReference type="SAM" id="MobiDB-lite"/>
    </source>
</evidence>
<feature type="non-terminal residue" evidence="2">
    <location>
        <position position="1"/>
    </location>
</feature>
<dbReference type="PANTHER" id="PTHR31343">
    <property type="entry name" value="T15D22.8"/>
    <property type="match status" value="1"/>
</dbReference>
<dbReference type="Pfam" id="PF05623">
    <property type="entry name" value="DUF789"/>
    <property type="match status" value="1"/>
</dbReference>
<dbReference type="EMBL" id="KI536661">
    <property type="protein sequence ID" value="ESR55835.1"/>
    <property type="molecule type" value="Genomic_DNA"/>
</dbReference>
<organism evidence="2 3">
    <name type="scientific">Citrus clementina</name>
    <name type="common">Clementine</name>
    <name type="synonym">Citrus deliciosa x Citrus sinensis</name>
    <dbReference type="NCBI Taxonomy" id="85681"/>
    <lineage>
        <taxon>Eukaryota</taxon>
        <taxon>Viridiplantae</taxon>
        <taxon>Streptophyta</taxon>
        <taxon>Embryophyta</taxon>
        <taxon>Tracheophyta</taxon>
        <taxon>Spermatophyta</taxon>
        <taxon>Magnoliopsida</taxon>
        <taxon>eudicotyledons</taxon>
        <taxon>Gunneridae</taxon>
        <taxon>Pentapetalae</taxon>
        <taxon>rosids</taxon>
        <taxon>malvids</taxon>
        <taxon>Sapindales</taxon>
        <taxon>Rutaceae</taxon>
        <taxon>Aurantioideae</taxon>
        <taxon>Citrus</taxon>
    </lineage>
</organism>
<protein>
    <submittedName>
        <fullName evidence="2">Uncharacterized protein</fullName>
    </submittedName>
</protein>
<feature type="region of interest" description="Disordered" evidence="1">
    <location>
        <begin position="1"/>
        <end position="30"/>
    </location>
</feature>
<proteinExistence type="predicted"/>
<name>V4TQY0_CITCL</name>
<dbReference type="InParanoid" id="V4TQY0"/>
<keyword evidence="3" id="KW-1185">Reference proteome</keyword>
<accession>V4TQY0</accession>
<dbReference type="PANTHER" id="PTHR31343:SF5">
    <property type="entry name" value="DUF789 FAMILY PROTEIN"/>
    <property type="match status" value="1"/>
</dbReference>
<reference evidence="2 3" key="1">
    <citation type="submission" date="2013-10" db="EMBL/GenBank/DDBJ databases">
        <authorList>
            <consortium name="International Citrus Genome Consortium"/>
            <person name="Jenkins J."/>
            <person name="Schmutz J."/>
            <person name="Prochnik S."/>
            <person name="Rokhsar D."/>
            <person name="Gmitter F."/>
            <person name="Ollitrault P."/>
            <person name="Machado M."/>
            <person name="Talon M."/>
            <person name="Wincker P."/>
            <person name="Jaillon O."/>
            <person name="Morgante M."/>
        </authorList>
    </citation>
    <scope>NUCLEOTIDE SEQUENCE</scope>
    <source>
        <strain evidence="3">cv. Clemenules</strain>
    </source>
</reference>
<dbReference type="Gramene" id="ESR55835">
    <property type="protein sequence ID" value="ESR55835"/>
    <property type="gene ID" value="CICLE_v100204202mg"/>
</dbReference>
<dbReference type="Gramene" id="ESR55837">
    <property type="protein sequence ID" value="ESR55837"/>
    <property type="gene ID" value="CICLE_v100204202mg"/>
</dbReference>
<gene>
    <name evidence="2" type="ORF">CICLE_v100204202mg</name>
</gene>